<protein>
    <submittedName>
        <fullName evidence="2">Uncharacterized protein</fullName>
    </submittedName>
</protein>
<name>B9Y3B5_9FIRM</name>
<gene>
    <name evidence="2" type="ORF">HOLDEFILI_00290</name>
</gene>
<accession>B9Y3B5</accession>
<organism evidence="2 3">
    <name type="scientific">Holdemania filiformis DSM 12042</name>
    <dbReference type="NCBI Taxonomy" id="545696"/>
    <lineage>
        <taxon>Bacteria</taxon>
        <taxon>Bacillati</taxon>
        <taxon>Bacillota</taxon>
        <taxon>Erysipelotrichia</taxon>
        <taxon>Erysipelotrichales</taxon>
        <taxon>Erysipelotrichaceae</taxon>
        <taxon>Holdemania</taxon>
    </lineage>
</organism>
<keyword evidence="1" id="KW-0812">Transmembrane</keyword>
<evidence type="ECO:0000313" key="2">
    <source>
        <dbReference type="EMBL" id="EEF69523.1"/>
    </source>
</evidence>
<dbReference type="EMBL" id="ACCF01000014">
    <property type="protein sequence ID" value="EEF69523.1"/>
    <property type="molecule type" value="Genomic_DNA"/>
</dbReference>
<dbReference type="STRING" id="545696.HOLDEFILI_00290"/>
<evidence type="ECO:0000256" key="1">
    <source>
        <dbReference type="SAM" id="Phobius"/>
    </source>
</evidence>
<dbReference type="AlphaFoldDB" id="B9Y3B5"/>
<feature type="transmembrane region" description="Helical" evidence="1">
    <location>
        <begin position="12"/>
        <end position="35"/>
    </location>
</feature>
<reference evidence="2 3" key="2">
    <citation type="submission" date="2009-02" db="EMBL/GenBank/DDBJ databases">
        <title>Draft genome sequence of Holdemania filiformis DSM 12042.</title>
        <authorList>
            <person name="Sudarsanam P."/>
            <person name="Ley R."/>
            <person name="Guruge J."/>
            <person name="Turnbaugh P.J."/>
            <person name="Mahowald M."/>
            <person name="Liep D."/>
            <person name="Gordon J."/>
        </authorList>
    </citation>
    <scope>NUCLEOTIDE SEQUENCE [LARGE SCALE GENOMIC DNA]</scope>
    <source>
        <strain evidence="2 3">DSM 12042</strain>
    </source>
</reference>
<sequence length="41" mass="4966">MSKNSRFNFHILSTILYSINRMISLFFMIFLWIAFYPSSNN</sequence>
<proteinExistence type="predicted"/>
<dbReference type="Proteomes" id="UP000005950">
    <property type="component" value="Unassembled WGS sequence"/>
</dbReference>
<evidence type="ECO:0000313" key="3">
    <source>
        <dbReference type="Proteomes" id="UP000005950"/>
    </source>
</evidence>
<dbReference type="HOGENOM" id="CLU_3271194_0_0_9"/>
<comment type="caution">
    <text evidence="2">The sequence shown here is derived from an EMBL/GenBank/DDBJ whole genome shotgun (WGS) entry which is preliminary data.</text>
</comment>
<keyword evidence="1" id="KW-0472">Membrane</keyword>
<keyword evidence="1" id="KW-1133">Transmembrane helix</keyword>
<reference evidence="2 3" key="1">
    <citation type="submission" date="2008-12" db="EMBL/GenBank/DDBJ databases">
        <authorList>
            <person name="Fulton L."/>
            <person name="Clifton S."/>
            <person name="Fulton B."/>
            <person name="Xu J."/>
            <person name="Minx P."/>
            <person name="Pepin K.H."/>
            <person name="Johnson M."/>
            <person name="Bhonagiri V."/>
            <person name="Nash W.E."/>
            <person name="Mardis E.R."/>
            <person name="Wilson R.K."/>
        </authorList>
    </citation>
    <scope>NUCLEOTIDE SEQUENCE [LARGE SCALE GENOMIC DNA]</scope>
    <source>
        <strain evidence="2 3">DSM 12042</strain>
    </source>
</reference>